<keyword evidence="5" id="KW-0239">DNA-directed DNA polymerase</keyword>
<evidence type="ECO:0000313" key="9">
    <source>
        <dbReference type="EMBL" id="SUZ92656.1"/>
    </source>
</evidence>
<dbReference type="InterPro" id="IPR048466">
    <property type="entry name" value="DNA_pol3_delta-like_C"/>
</dbReference>
<dbReference type="Pfam" id="PF21694">
    <property type="entry name" value="DNA_pol3_delta_C"/>
    <property type="match status" value="1"/>
</dbReference>
<sequence>VLVTWIRDKAKGQGYAMNTNAARALVNRVGAHPGVLVQELNKTLIYVGKNKEVSEKDVREVVGETRLETIFSLTDALKNKNPHKALQLLNNQLDHGEEPIKIMGMIAWQFRVIWEVKNYQQRNIPSNQIAKAMGANPFVVEKALQHTKNFSNQQLRRAYLQLTQADRSLKSTSQDPVFVMQTLILGLTATRH</sequence>
<evidence type="ECO:0000256" key="5">
    <source>
        <dbReference type="ARBA" id="ARBA00022932"/>
    </source>
</evidence>
<dbReference type="Gene3D" id="1.10.8.60">
    <property type="match status" value="1"/>
</dbReference>
<dbReference type="PANTHER" id="PTHR34388:SF1">
    <property type="entry name" value="DNA POLYMERASE III SUBUNIT DELTA"/>
    <property type="match status" value="1"/>
</dbReference>
<evidence type="ECO:0000256" key="4">
    <source>
        <dbReference type="ARBA" id="ARBA00022705"/>
    </source>
</evidence>
<keyword evidence="4" id="KW-0235">DNA replication</keyword>
<dbReference type="InterPro" id="IPR008921">
    <property type="entry name" value="DNA_pol3_clamp-load_cplx_C"/>
</dbReference>
<dbReference type="NCBIfam" id="TIGR01128">
    <property type="entry name" value="holA"/>
    <property type="match status" value="1"/>
</dbReference>
<keyword evidence="3" id="KW-0548">Nucleotidyltransferase</keyword>
<dbReference type="EC" id="2.7.7.7" evidence="1"/>
<dbReference type="Gene3D" id="1.20.272.10">
    <property type="match status" value="1"/>
</dbReference>
<evidence type="ECO:0000256" key="7">
    <source>
        <dbReference type="ARBA" id="ARBA00049244"/>
    </source>
</evidence>
<evidence type="ECO:0000256" key="3">
    <source>
        <dbReference type="ARBA" id="ARBA00022695"/>
    </source>
</evidence>
<dbReference type="InterPro" id="IPR005790">
    <property type="entry name" value="DNA_polIII_delta"/>
</dbReference>
<organism evidence="9">
    <name type="scientific">marine metagenome</name>
    <dbReference type="NCBI Taxonomy" id="408172"/>
    <lineage>
        <taxon>unclassified sequences</taxon>
        <taxon>metagenomes</taxon>
        <taxon>ecological metagenomes</taxon>
    </lineage>
</organism>
<comment type="similarity">
    <text evidence="6">Belongs to the DNA polymerase HolA subunit family.</text>
</comment>
<dbReference type="GO" id="GO:0003887">
    <property type="term" value="F:DNA-directed DNA polymerase activity"/>
    <property type="evidence" value="ECO:0007669"/>
    <property type="project" value="UniProtKB-KW"/>
</dbReference>
<dbReference type="GO" id="GO:0006261">
    <property type="term" value="P:DNA-templated DNA replication"/>
    <property type="evidence" value="ECO:0007669"/>
    <property type="project" value="TreeGrafter"/>
</dbReference>
<dbReference type="EMBL" id="UINC01002078">
    <property type="protein sequence ID" value="SUZ92656.1"/>
    <property type="molecule type" value="Genomic_DNA"/>
</dbReference>
<comment type="catalytic activity">
    <reaction evidence="7">
        <text>DNA(n) + a 2'-deoxyribonucleoside 5'-triphosphate = DNA(n+1) + diphosphate</text>
        <dbReference type="Rhea" id="RHEA:22508"/>
        <dbReference type="Rhea" id="RHEA-COMP:17339"/>
        <dbReference type="Rhea" id="RHEA-COMP:17340"/>
        <dbReference type="ChEBI" id="CHEBI:33019"/>
        <dbReference type="ChEBI" id="CHEBI:61560"/>
        <dbReference type="ChEBI" id="CHEBI:173112"/>
        <dbReference type="EC" id="2.7.7.7"/>
    </reaction>
</comment>
<feature type="domain" description="DNA polymerase III delta subunit-like C-terminal" evidence="8">
    <location>
        <begin position="69"/>
        <end position="186"/>
    </location>
</feature>
<dbReference type="SUPFAM" id="SSF48019">
    <property type="entry name" value="post-AAA+ oligomerization domain-like"/>
    <property type="match status" value="1"/>
</dbReference>
<keyword evidence="2" id="KW-0808">Transferase</keyword>
<feature type="non-terminal residue" evidence="9">
    <location>
        <position position="1"/>
    </location>
</feature>
<proteinExistence type="inferred from homology"/>
<name>A0A381RLD5_9ZZZZ</name>
<dbReference type="GO" id="GO:0009360">
    <property type="term" value="C:DNA polymerase III complex"/>
    <property type="evidence" value="ECO:0007669"/>
    <property type="project" value="TreeGrafter"/>
</dbReference>
<evidence type="ECO:0000259" key="8">
    <source>
        <dbReference type="Pfam" id="PF21694"/>
    </source>
</evidence>
<reference evidence="9" key="1">
    <citation type="submission" date="2018-05" db="EMBL/GenBank/DDBJ databases">
        <authorList>
            <person name="Lanie J.A."/>
            <person name="Ng W.-L."/>
            <person name="Kazmierczak K.M."/>
            <person name="Andrzejewski T.M."/>
            <person name="Davidsen T.M."/>
            <person name="Wayne K.J."/>
            <person name="Tettelin H."/>
            <person name="Glass J.I."/>
            <person name="Rusch D."/>
            <person name="Podicherti R."/>
            <person name="Tsui H.-C.T."/>
            <person name="Winkler M.E."/>
        </authorList>
    </citation>
    <scope>NUCLEOTIDE SEQUENCE</scope>
</reference>
<gene>
    <name evidence="9" type="ORF">METZ01_LOCUS45510</name>
</gene>
<protein>
    <recommendedName>
        <fullName evidence="1">DNA-directed DNA polymerase</fullName>
        <ecNumber evidence="1">2.7.7.7</ecNumber>
    </recommendedName>
</protein>
<dbReference type="AlphaFoldDB" id="A0A381RLD5"/>
<evidence type="ECO:0000256" key="2">
    <source>
        <dbReference type="ARBA" id="ARBA00022679"/>
    </source>
</evidence>
<dbReference type="GO" id="GO:0003677">
    <property type="term" value="F:DNA binding"/>
    <property type="evidence" value="ECO:0007669"/>
    <property type="project" value="InterPro"/>
</dbReference>
<accession>A0A381RLD5</accession>
<evidence type="ECO:0000256" key="6">
    <source>
        <dbReference type="ARBA" id="ARBA00034754"/>
    </source>
</evidence>
<dbReference type="PANTHER" id="PTHR34388">
    <property type="entry name" value="DNA POLYMERASE III SUBUNIT DELTA"/>
    <property type="match status" value="1"/>
</dbReference>
<evidence type="ECO:0000256" key="1">
    <source>
        <dbReference type="ARBA" id="ARBA00012417"/>
    </source>
</evidence>